<reference evidence="2 3" key="1">
    <citation type="journal article" date="2024" name="Nat. Commun.">
        <title>Phylogenomics reveals the evolutionary origins of lichenization in chlorophyte algae.</title>
        <authorList>
            <person name="Puginier C."/>
            <person name="Libourel C."/>
            <person name="Otte J."/>
            <person name="Skaloud P."/>
            <person name="Haon M."/>
            <person name="Grisel S."/>
            <person name="Petersen M."/>
            <person name="Berrin J.G."/>
            <person name="Delaux P.M."/>
            <person name="Dal Grande F."/>
            <person name="Keller J."/>
        </authorList>
    </citation>
    <scope>NUCLEOTIDE SEQUENCE [LARGE SCALE GENOMIC DNA]</scope>
    <source>
        <strain evidence="2 3">SAG 2145</strain>
    </source>
</reference>
<evidence type="ECO:0000313" key="3">
    <source>
        <dbReference type="Proteomes" id="UP001438707"/>
    </source>
</evidence>
<proteinExistence type="predicted"/>
<comment type="caution">
    <text evidence="2">The sequence shown here is derived from an EMBL/GenBank/DDBJ whole genome shotgun (WGS) entry which is preliminary data.</text>
</comment>
<dbReference type="Gene3D" id="1.10.287.3240">
    <property type="match status" value="1"/>
</dbReference>
<gene>
    <name evidence="2" type="ORF">WJX74_006653</name>
</gene>
<name>A0AAW1S617_9CHLO</name>
<dbReference type="PANTHER" id="PTHR31996:SF2">
    <property type="entry name" value="COILED-COIL DOMAIN-CONTAINING PROTEIN 115"/>
    <property type="match status" value="1"/>
</dbReference>
<dbReference type="EMBL" id="JALJOS010000003">
    <property type="protein sequence ID" value="KAK9841486.1"/>
    <property type="molecule type" value="Genomic_DNA"/>
</dbReference>
<sequence>MASQAKEDVFLHILSLLDQYISLQNDMKTYLKAGYFGLAQARYSLGASKVGPAQYDMNMKAGRQVDVHMGEPLPRLTLKQSTMCPSVASRTVCLQSHDQPSEASDFDSQYEAGSSAVKPAKPAAYTGSSLAQEFAEKFGLADEAPLDNEPAESRSPINWFGMMVPHSLKSCQASFEAALEIAVKLAELQLHMLTLQQGSSANGMSDSYTASKLST</sequence>
<dbReference type="GO" id="GO:1990871">
    <property type="term" value="C:Vma12-Vma22 assembly complex"/>
    <property type="evidence" value="ECO:0007669"/>
    <property type="project" value="TreeGrafter"/>
</dbReference>
<evidence type="ECO:0000256" key="1">
    <source>
        <dbReference type="ARBA" id="ARBA00093634"/>
    </source>
</evidence>
<dbReference type="InterPro" id="IPR040357">
    <property type="entry name" value="Vma22/CCDC115"/>
</dbReference>
<dbReference type="GO" id="GO:0070072">
    <property type="term" value="P:vacuolar proton-transporting V-type ATPase complex assembly"/>
    <property type="evidence" value="ECO:0007669"/>
    <property type="project" value="InterPro"/>
</dbReference>
<accession>A0AAW1S617</accession>
<organism evidence="2 3">
    <name type="scientific">Apatococcus lobatus</name>
    <dbReference type="NCBI Taxonomy" id="904363"/>
    <lineage>
        <taxon>Eukaryota</taxon>
        <taxon>Viridiplantae</taxon>
        <taxon>Chlorophyta</taxon>
        <taxon>core chlorophytes</taxon>
        <taxon>Trebouxiophyceae</taxon>
        <taxon>Chlorellales</taxon>
        <taxon>Chlorellaceae</taxon>
        <taxon>Apatococcus</taxon>
    </lineage>
</organism>
<protein>
    <recommendedName>
        <fullName evidence="1">Vacuolar ATPase assembly protein VMA22</fullName>
    </recommendedName>
</protein>
<dbReference type="Proteomes" id="UP001438707">
    <property type="component" value="Unassembled WGS sequence"/>
</dbReference>
<dbReference type="GO" id="GO:0051082">
    <property type="term" value="F:unfolded protein binding"/>
    <property type="evidence" value="ECO:0007669"/>
    <property type="project" value="TreeGrafter"/>
</dbReference>
<dbReference type="AlphaFoldDB" id="A0AAW1S617"/>
<dbReference type="PANTHER" id="PTHR31996">
    <property type="entry name" value="COILED-COIL DOMAIN-CONTAINING PROTEIN 115"/>
    <property type="match status" value="1"/>
</dbReference>
<evidence type="ECO:0000313" key="2">
    <source>
        <dbReference type="EMBL" id="KAK9841486.1"/>
    </source>
</evidence>
<keyword evidence="3" id="KW-1185">Reference proteome</keyword>
<dbReference type="Pfam" id="PF21730">
    <property type="entry name" value="Vma22_CCDC115"/>
    <property type="match status" value="1"/>
</dbReference>